<dbReference type="RefSeq" id="WP_193780545.1">
    <property type="nucleotide sequence ID" value="NZ_JADDOJ010000036.1"/>
</dbReference>
<protein>
    <submittedName>
        <fullName evidence="2">Uncharacterized protein</fullName>
    </submittedName>
</protein>
<feature type="compositionally biased region" description="Basic and acidic residues" evidence="1">
    <location>
        <begin position="63"/>
        <end position="72"/>
    </location>
</feature>
<dbReference type="EMBL" id="JADDOJ010000036">
    <property type="protein sequence ID" value="MBE7941001.1"/>
    <property type="molecule type" value="Genomic_DNA"/>
</dbReference>
<evidence type="ECO:0000256" key="1">
    <source>
        <dbReference type="SAM" id="MobiDB-lite"/>
    </source>
</evidence>
<sequence length="92" mass="10237">MARPIRQLPRPLHSRALRVPSPVPVPTPSHEKGEEDPDVFRVNKVDRSRDGKPAVGKTTALGKKTERPDEGRPAGPSGQKERAQHNRRHANK</sequence>
<evidence type="ECO:0000313" key="2">
    <source>
        <dbReference type="EMBL" id="MBE7941001.1"/>
    </source>
</evidence>
<keyword evidence="3" id="KW-1185">Reference proteome</keyword>
<organism evidence="2 3">
    <name type="scientific">Ramlibacter aquaticus</name>
    <dbReference type="NCBI Taxonomy" id="2780094"/>
    <lineage>
        <taxon>Bacteria</taxon>
        <taxon>Pseudomonadati</taxon>
        <taxon>Pseudomonadota</taxon>
        <taxon>Betaproteobacteria</taxon>
        <taxon>Burkholderiales</taxon>
        <taxon>Comamonadaceae</taxon>
        <taxon>Ramlibacter</taxon>
    </lineage>
</organism>
<proteinExistence type="predicted"/>
<name>A0ABR9SF63_9BURK</name>
<evidence type="ECO:0000313" key="3">
    <source>
        <dbReference type="Proteomes" id="UP000715965"/>
    </source>
</evidence>
<feature type="region of interest" description="Disordered" evidence="1">
    <location>
        <begin position="1"/>
        <end position="92"/>
    </location>
</feature>
<gene>
    <name evidence="2" type="ORF">IM725_10505</name>
</gene>
<dbReference type="Proteomes" id="UP000715965">
    <property type="component" value="Unassembled WGS sequence"/>
</dbReference>
<accession>A0ABR9SF63</accession>
<feature type="compositionally biased region" description="Basic and acidic residues" evidence="1">
    <location>
        <begin position="29"/>
        <end position="52"/>
    </location>
</feature>
<comment type="caution">
    <text evidence="2">The sequence shown here is derived from an EMBL/GenBank/DDBJ whole genome shotgun (WGS) entry which is preliminary data.</text>
</comment>
<reference evidence="2 3" key="1">
    <citation type="submission" date="2020-10" db="EMBL/GenBank/DDBJ databases">
        <title>Draft genome of Ramlibacter aquaticus LMG 30558.</title>
        <authorList>
            <person name="Props R."/>
        </authorList>
    </citation>
    <scope>NUCLEOTIDE SEQUENCE [LARGE SCALE GENOMIC DNA]</scope>
    <source>
        <strain evidence="2 3">LMG 30558</strain>
    </source>
</reference>